<dbReference type="EMBL" id="KX883595">
    <property type="protein sequence ID" value="APG77247.1"/>
    <property type="molecule type" value="Genomic_RNA"/>
</dbReference>
<name>A0A1L3KIH8_9VIRU</name>
<organism evidence="1">
    <name type="scientific">Hubei levi-like virus 4</name>
    <dbReference type="NCBI Taxonomy" id="1922916"/>
    <lineage>
        <taxon>Viruses</taxon>
        <taxon>Riboviria</taxon>
    </lineage>
</organism>
<evidence type="ECO:0000313" key="1">
    <source>
        <dbReference type="EMBL" id="APG77247.1"/>
    </source>
</evidence>
<accession>A0A1L3KIH8</accession>
<reference evidence="1" key="1">
    <citation type="journal article" date="2016" name="Nature">
        <title>Redefining the invertebrate RNA virosphere.</title>
        <authorList>
            <person name="Shi M."/>
            <person name="Lin X.D."/>
            <person name="Tian J.H."/>
            <person name="Chen L.J."/>
            <person name="Chen X."/>
            <person name="Li C.X."/>
            <person name="Qin X.C."/>
            <person name="Li J."/>
            <person name="Cao J.P."/>
            <person name="Eden J.S."/>
            <person name="Buchmann J."/>
            <person name="Wang W."/>
            <person name="Xu J."/>
            <person name="Holmes E.C."/>
            <person name="Zhang Y.Z."/>
        </authorList>
    </citation>
    <scope>NUCLEOTIDE SEQUENCE</scope>
    <source>
        <strain evidence="1">WHYY19197</strain>
    </source>
</reference>
<proteinExistence type="predicted"/>
<protein>
    <submittedName>
        <fullName evidence="1">Uncharacterized protein</fullName>
    </submittedName>
</protein>
<sequence length="129" mass="13500">MPHIKQLTVNNGTADVKYDPAGGDANSTTFVNRGTTLAAVSIITSAHTPSAANALVVRNKLSLNKKKEVEGLTPSAPSIKTNIMAFDLGVAIATDASEVDRSAAYAELLSLLSDPDIKKSIISNEPFFG</sequence>